<evidence type="ECO:0000256" key="7">
    <source>
        <dbReference type="SAM" id="MobiDB-lite"/>
    </source>
</evidence>
<dbReference type="EC" id="2.1.1.72" evidence="2"/>
<comment type="caution">
    <text evidence="9">The sequence shown here is derived from an EMBL/GenBank/DDBJ whole genome shotgun (WGS) entry which is preliminary data.</text>
</comment>
<organism evidence="9 10">
    <name type="scientific">Rhodopirellula islandica</name>
    <dbReference type="NCBI Taxonomy" id="595434"/>
    <lineage>
        <taxon>Bacteria</taxon>
        <taxon>Pseudomonadati</taxon>
        <taxon>Planctomycetota</taxon>
        <taxon>Planctomycetia</taxon>
        <taxon>Pirellulales</taxon>
        <taxon>Pirellulaceae</taxon>
        <taxon>Rhodopirellula</taxon>
    </lineage>
</organism>
<feature type="region of interest" description="Disordered" evidence="7">
    <location>
        <begin position="231"/>
        <end position="256"/>
    </location>
</feature>
<evidence type="ECO:0000256" key="6">
    <source>
        <dbReference type="ARBA" id="ARBA00047942"/>
    </source>
</evidence>
<evidence type="ECO:0000259" key="8">
    <source>
        <dbReference type="Pfam" id="PF01555"/>
    </source>
</evidence>
<comment type="similarity">
    <text evidence="1">Belongs to the N(4)/N(6)-methyltransferase family.</text>
</comment>
<evidence type="ECO:0000256" key="2">
    <source>
        <dbReference type="ARBA" id="ARBA00011900"/>
    </source>
</evidence>
<evidence type="ECO:0000256" key="4">
    <source>
        <dbReference type="ARBA" id="ARBA00022679"/>
    </source>
</evidence>
<sequence>MHGHRLAGKAKQAMSKKYEKLKGLLKELFQLDQPDLDFGLYRIMHAKSAEITQFLDKDLLPQVKAEFARHESGETAELQKQLQERIELRQKLGDDPDQDSEVQRLRAEIASSGSSPEQLESEVYDHLFGFFRRYYSDGDFLSKRVYKPGVYAIPYEGEEVKLHWANADQYYIKTSEYLRDYAFRLRVDNDENPMRVHFRLADVVEGEHGNVKAAEGKDRVFILAPEYDRNESTAQAAGSDDGDEDETKASPERHNFIEEEPGEQGEELVIRFEYRQATTNDWPESNRKGQKKPPSQKDLLEIAESRIAAFFAENEGLKNENWHETLASAHTKANGEKADYSRLRAHLNRYVARNTFDYFIHKDLGGFLSRELDFYIKNEVMHLDDIENETVPRVEQYLSKIKVIRRVAGKIISFLAQLEDFQKKLWLKKKFVVQTGYCISLNHIPDVFLNEIVENELQLDQWIELFAIDEIEEDPSTPLLKDQQVPYSKPLTPAFLKQNKGLIVDTTLFDDSFTERILNAIDGVDSFSDGTLVHGENFQALSLVERKMREQSQCVYIDPPYNTASSRIPYKNDYQHSTFASLMHDRVQLLHRLLTSDGAIFVSIDKTERQVVEHVLENVFGSSNKVEELVWVMNTNNSQAPNYSTNHEYVIVFARDKAIAESKAGMFREPKPGYEEVMELIAPLNAKFATIAEIESAVKALYQERRISYRDDIEAQGLDYEKEKSNDPWKGIFNYTHAEYRDACGRLVDESEAESKNAKIWIWQEDNMSMPASKQAASTKDEDHPNFRFYNPPHPVTGKPCPRPKRGWNCAYALDANDPSRRSFQMLDADGRVAWGEDENKVPRIKRMLHEVETNVAKSVFSDYSDGEKQTSAMFGKTGMFLAPKHASFVSRFIMHSSDSQGLVVDCFGGSGSTGHAVVSLNRSDRGSRQFLLVEMAEYFDRVLKPRTLKSMYASDWRDGKPKSRLAERHIVKVVRLESYEDSLNNLQTRQSGQQTLALETNDEMREQYMLRYMLDVETAGSPSLLNVASFIDPTAYKLKVKRPGSDETRETNVDLIETFNWLIGLTVHHLAAPQCFEAKFQRDKEKRMKLNGRLKSKDDAPHWFRTVTGTTPDGRKTLVIWRKRPGGEDPEGVEQDNLVLDEWFTKSGYSSKDSEFDLIYVNGTNNLENLRTATDTWKVRLIEEDFHRLMFEDTE</sequence>
<keyword evidence="10" id="KW-1185">Reference proteome</keyword>
<proteinExistence type="inferred from homology"/>
<dbReference type="InterPro" id="IPR002052">
    <property type="entry name" value="DNA_methylase_N6_adenine_CS"/>
</dbReference>
<feature type="compositionally biased region" description="Basic and acidic residues" evidence="7">
    <location>
        <begin position="247"/>
        <end position="256"/>
    </location>
</feature>
<gene>
    <name evidence="9" type="ORF">RISK_005374</name>
</gene>
<dbReference type="AlphaFoldDB" id="A0A0J1B6T0"/>
<dbReference type="SUPFAM" id="SSF53335">
    <property type="entry name" value="S-adenosyl-L-methionine-dependent methyltransferases"/>
    <property type="match status" value="1"/>
</dbReference>
<evidence type="ECO:0000256" key="1">
    <source>
        <dbReference type="ARBA" id="ARBA00006594"/>
    </source>
</evidence>
<dbReference type="STRING" id="595434.RISK_005374"/>
<keyword evidence="4 9" id="KW-0808">Transferase</keyword>
<dbReference type="EMBL" id="LECT01000044">
    <property type="protein sequence ID" value="KLU02308.1"/>
    <property type="molecule type" value="Genomic_DNA"/>
</dbReference>
<keyword evidence="5" id="KW-0949">S-adenosyl-L-methionine</keyword>
<dbReference type="InterPro" id="IPR002295">
    <property type="entry name" value="N4/N6-MTase_EcoPI_Mod-like"/>
</dbReference>
<keyword evidence="3 9" id="KW-0489">Methyltransferase</keyword>
<dbReference type="PROSITE" id="PS00092">
    <property type="entry name" value="N6_MTASE"/>
    <property type="match status" value="1"/>
</dbReference>
<dbReference type="InterPro" id="IPR029063">
    <property type="entry name" value="SAM-dependent_MTases_sf"/>
</dbReference>
<dbReference type="Gene3D" id="3.40.50.150">
    <property type="entry name" value="Vaccinia Virus protein VP39"/>
    <property type="match status" value="1"/>
</dbReference>
<feature type="domain" description="DNA methylase N-4/N-6" evidence="8">
    <location>
        <begin position="553"/>
        <end position="939"/>
    </location>
</feature>
<evidence type="ECO:0000256" key="5">
    <source>
        <dbReference type="ARBA" id="ARBA00022691"/>
    </source>
</evidence>
<evidence type="ECO:0000256" key="3">
    <source>
        <dbReference type="ARBA" id="ARBA00022603"/>
    </source>
</evidence>
<comment type="catalytic activity">
    <reaction evidence="6">
        <text>a 2'-deoxyadenosine in DNA + S-adenosyl-L-methionine = an N(6)-methyl-2'-deoxyadenosine in DNA + S-adenosyl-L-homocysteine + H(+)</text>
        <dbReference type="Rhea" id="RHEA:15197"/>
        <dbReference type="Rhea" id="RHEA-COMP:12418"/>
        <dbReference type="Rhea" id="RHEA-COMP:12419"/>
        <dbReference type="ChEBI" id="CHEBI:15378"/>
        <dbReference type="ChEBI" id="CHEBI:57856"/>
        <dbReference type="ChEBI" id="CHEBI:59789"/>
        <dbReference type="ChEBI" id="CHEBI:90615"/>
        <dbReference type="ChEBI" id="CHEBI:90616"/>
        <dbReference type="EC" id="2.1.1.72"/>
    </reaction>
</comment>
<dbReference type="PRINTS" id="PR00506">
    <property type="entry name" value="D21N6MTFRASE"/>
</dbReference>
<protein>
    <recommendedName>
        <fullName evidence="2">site-specific DNA-methyltransferase (adenine-specific)</fullName>
        <ecNumber evidence="2">2.1.1.72</ecNumber>
    </recommendedName>
</protein>
<dbReference type="Pfam" id="PF01555">
    <property type="entry name" value="N6_N4_Mtase"/>
    <property type="match status" value="1"/>
</dbReference>
<dbReference type="PATRIC" id="fig|595434.4.peg.5106"/>
<dbReference type="GO" id="GO:0032259">
    <property type="term" value="P:methylation"/>
    <property type="evidence" value="ECO:0007669"/>
    <property type="project" value="UniProtKB-KW"/>
</dbReference>
<dbReference type="GO" id="GO:0008170">
    <property type="term" value="F:N-methyltransferase activity"/>
    <property type="evidence" value="ECO:0007669"/>
    <property type="project" value="InterPro"/>
</dbReference>
<evidence type="ECO:0000313" key="10">
    <source>
        <dbReference type="Proteomes" id="UP000036367"/>
    </source>
</evidence>
<dbReference type="GO" id="GO:0003677">
    <property type="term" value="F:DNA binding"/>
    <property type="evidence" value="ECO:0007669"/>
    <property type="project" value="InterPro"/>
</dbReference>
<dbReference type="GO" id="GO:0009007">
    <property type="term" value="F:site-specific DNA-methyltransferase (adenine-specific) activity"/>
    <property type="evidence" value="ECO:0007669"/>
    <property type="project" value="UniProtKB-EC"/>
</dbReference>
<accession>A0A0J1B6T0</accession>
<reference evidence="9" key="1">
    <citation type="submission" date="2015-05" db="EMBL/GenBank/DDBJ databases">
        <title>Permanent draft genome of Rhodopirellula islandicus K833.</title>
        <authorList>
            <person name="Kizina J."/>
            <person name="Richter M."/>
            <person name="Glockner F.O."/>
            <person name="Harder J."/>
        </authorList>
    </citation>
    <scope>NUCLEOTIDE SEQUENCE [LARGE SCALE GENOMIC DNA]</scope>
    <source>
        <strain evidence="9">K833</strain>
    </source>
</reference>
<dbReference type="InterPro" id="IPR002941">
    <property type="entry name" value="DNA_methylase_N4/N6"/>
</dbReference>
<dbReference type="Proteomes" id="UP000036367">
    <property type="component" value="Unassembled WGS sequence"/>
</dbReference>
<evidence type="ECO:0000313" key="9">
    <source>
        <dbReference type="EMBL" id="KLU02308.1"/>
    </source>
</evidence>
<name>A0A0J1B6T0_RHOIS</name>